<sequence>MQFLPSLLTLLLTASSHFVLGQCPMGSIPFLSGYRCISNIQCQNISPEYYCFHGVCCSNNSGTVNTVPYGGYCTMTVQCNTFGAKCISHVCQCASDSKYDGYSCTAIAPIFCPSNQISINGQCYRKVTYGFLCNFTQQCGYIGAFCTDGICLCQSGYAFDGSKCISRSKTCPGNQIAIGERCYPFALLGEACVYSEQCIDKWYPSLLCINGHCVMRMDDDTIKPKCADPSAEVEYMNGTVKNCLYWPCTVGYFCEYNEFQNGGQYICCGTNANKIYGKVKFYPGTNKPLHCSTADSCPFFDAQNCVMSYRYGYKVCCSTMNC</sequence>
<comment type="caution">
    <text evidence="3">The sequence shown here is derived from an EMBL/GenBank/DDBJ whole genome shotgun (WGS) entry which is preliminary data.</text>
</comment>
<evidence type="ECO:0000256" key="1">
    <source>
        <dbReference type="SAM" id="SignalP"/>
    </source>
</evidence>
<reference evidence="3" key="1">
    <citation type="submission" date="2021-09" db="EMBL/GenBank/DDBJ databases">
        <authorList>
            <consortium name="Pathogen Informatics"/>
        </authorList>
    </citation>
    <scope>NUCLEOTIDE SEQUENCE</scope>
</reference>
<dbReference type="AlphaFoldDB" id="A0A8J2M4U2"/>
<feature type="signal peptide" evidence="1">
    <location>
        <begin position="1"/>
        <end position="21"/>
    </location>
</feature>
<feature type="chain" id="PRO_5035178331" description="EB domain-containing protein" evidence="1">
    <location>
        <begin position="22"/>
        <end position="322"/>
    </location>
</feature>
<evidence type="ECO:0000313" key="4">
    <source>
        <dbReference type="Proteomes" id="UP000746747"/>
    </source>
</evidence>
<dbReference type="InterPro" id="IPR006149">
    <property type="entry name" value="EB_dom"/>
</dbReference>
<gene>
    <name evidence="3" type="ORF">CJOHNSTONI_LOCUS5925</name>
</gene>
<proteinExistence type="predicted"/>
<keyword evidence="4" id="KW-1185">Reference proteome</keyword>
<evidence type="ECO:0000259" key="2">
    <source>
        <dbReference type="Pfam" id="PF01683"/>
    </source>
</evidence>
<protein>
    <recommendedName>
        <fullName evidence="2">EB domain-containing protein</fullName>
    </recommendedName>
</protein>
<dbReference type="Pfam" id="PF01683">
    <property type="entry name" value="EB"/>
    <property type="match status" value="2"/>
</dbReference>
<name>A0A8J2M4U2_9BILA</name>
<dbReference type="InterPro" id="IPR006150">
    <property type="entry name" value="Cys_repeat_1"/>
</dbReference>
<organism evidence="3 4">
    <name type="scientific">Cercopithifilaria johnstoni</name>
    <dbReference type="NCBI Taxonomy" id="2874296"/>
    <lineage>
        <taxon>Eukaryota</taxon>
        <taxon>Metazoa</taxon>
        <taxon>Ecdysozoa</taxon>
        <taxon>Nematoda</taxon>
        <taxon>Chromadorea</taxon>
        <taxon>Rhabditida</taxon>
        <taxon>Spirurina</taxon>
        <taxon>Spiruromorpha</taxon>
        <taxon>Filarioidea</taxon>
        <taxon>Onchocercidae</taxon>
        <taxon>Cercopithifilaria</taxon>
    </lineage>
</organism>
<dbReference type="OrthoDB" id="5861823at2759"/>
<dbReference type="Proteomes" id="UP000746747">
    <property type="component" value="Unassembled WGS sequence"/>
</dbReference>
<evidence type="ECO:0000313" key="3">
    <source>
        <dbReference type="EMBL" id="CAG9535959.1"/>
    </source>
</evidence>
<feature type="domain" description="EB" evidence="2">
    <location>
        <begin position="171"/>
        <end position="213"/>
    </location>
</feature>
<feature type="domain" description="EB" evidence="2">
    <location>
        <begin position="112"/>
        <end position="164"/>
    </location>
</feature>
<accession>A0A8J2M4U2</accession>
<keyword evidence="1" id="KW-0732">Signal</keyword>
<dbReference type="EMBL" id="CAKAEH010001414">
    <property type="protein sequence ID" value="CAG9535959.1"/>
    <property type="molecule type" value="Genomic_DNA"/>
</dbReference>
<dbReference type="SMART" id="SM00289">
    <property type="entry name" value="WR1"/>
    <property type="match status" value="4"/>
</dbReference>